<evidence type="ECO:0000313" key="2">
    <source>
        <dbReference type="Proteomes" id="UP000232883"/>
    </source>
</evidence>
<reference evidence="1 2" key="1">
    <citation type="submission" date="2017-11" db="EMBL/GenBank/DDBJ databases">
        <title>Taxonomic description and genome sequences of Spirosoma HA7 sp. nov., isolated from pollen microhabitat of Corylus avellana.</title>
        <authorList>
            <person name="Ambika Manirajan B."/>
            <person name="Suarez C."/>
            <person name="Ratering S."/>
            <person name="Geissler-Plaum R."/>
            <person name="Cardinale M."/>
            <person name="Sylvia S."/>
        </authorList>
    </citation>
    <scope>NUCLEOTIDE SEQUENCE [LARGE SCALE GENOMIC DNA]</scope>
    <source>
        <strain evidence="1 2">HA7</strain>
    </source>
</reference>
<keyword evidence="2" id="KW-1185">Reference proteome</keyword>
<dbReference type="Proteomes" id="UP000232883">
    <property type="component" value="Chromosome"/>
</dbReference>
<evidence type="ECO:0000313" key="1">
    <source>
        <dbReference type="EMBL" id="AUD03250.1"/>
    </source>
</evidence>
<dbReference type="EMBL" id="CP025096">
    <property type="protein sequence ID" value="AUD03250.1"/>
    <property type="molecule type" value="Genomic_DNA"/>
</dbReference>
<dbReference type="AlphaFoldDB" id="A0A2K8Z030"/>
<gene>
    <name evidence="1" type="ORF">CWM47_16255</name>
</gene>
<sequence>MESIHLHKLAAHVLEQAAQRATRRKGNGQATAALLIQMATEILTASPTLRKRANITLVDLAAADKVRKDLVRSQMNLIK</sequence>
<protein>
    <submittedName>
        <fullName evidence="1">Uncharacterized protein</fullName>
    </submittedName>
</protein>
<proteinExistence type="predicted"/>
<dbReference type="KEGG" id="spir:CWM47_16255"/>
<organism evidence="1 2">
    <name type="scientific">Spirosoma pollinicola</name>
    <dbReference type="NCBI Taxonomy" id="2057025"/>
    <lineage>
        <taxon>Bacteria</taxon>
        <taxon>Pseudomonadati</taxon>
        <taxon>Bacteroidota</taxon>
        <taxon>Cytophagia</taxon>
        <taxon>Cytophagales</taxon>
        <taxon>Cytophagaceae</taxon>
        <taxon>Spirosoma</taxon>
    </lineage>
</organism>
<dbReference type="OrthoDB" id="965633at2"/>
<name>A0A2K8Z030_9BACT</name>
<dbReference type="RefSeq" id="WP_100989282.1">
    <property type="nucleotide sequence ID" value="NZ_CP025096.1"/>
</dbReference>
<accession>A0A2K8Z030</accession>